<sequence>MEATTAPTNGLFAQDAEPFSDARMAPAGPIGATENNSPKNVTPECAAVVHGRLDNSVATRASPMDVTADGRGKAVQESVAMSCGLHARVAATDIIASAPTLVTTEESAVAMPVAVASHFSVAAVGGSCGAKPAEEPRREAPDVNRATALATVPFVAGVCPTAVPSPTTLSGSETAVIVAPDNVGTAAEARRRLYMTVAVTYMAALSFGLSIAYSSPALPGIRKAMEFSDRDSDWFGSLVTLGAVIGGLSGGKGRGHHKYI</sequence>
<reference evidence="1" key="1">
    <citation type="submission" date="2020-05" db="EMBL/GenBank/DDBJ databases">
        <title>Large-scale comparative analyses of tick genomes elucidate their genetic diversity and vector capacities.</title>
        <authorList>
            <person name="Jia N."/>
            <person name="Wang J."/>
            <person name="Shi W."/>
            <person name="Du L."/>
            <person name="Sun Y."/>
            <person name="Zhan W."/>
            <person name="Jiang J."/>
            <person name="Wang Q."/>
            <person name="Zhang B."/>
            <person name="Ji P."/>
            <person name="Sakyi L.B."/>
            <person name="Cui X."/>
            <person name="Yuan T."/>
            <person name="Jiang B."/>
            <person name="Yang W."/>
            <person name="Lam T.T.-Y."/>
            <person name="Chang Q."/>
            <person name="Ding S."/>
            <person name="Wang X."/>
            <person name="Zhu J."/>
            <person name="Ruan X."/>
            <person name="Zhao L."/>
            <person name="Wei J."/>
            <person name="Que T."/>
            <person name="Du C."/>
            <person name="Cheng J."/>
            <person name="Dai P."/>
            <person name="Han X."/>
            <person name="Huang E."/>
            <person name="Gao Y."/>
            <person name="Liu J."/>
            <person name="Shao H."/>
            <person name="Ye R."/>
            <person name="Li L."/>
            <person name="Wei W."/>
            <person name="Wang X."/>
            <person name="Wang C."/>
            <person name="Yang T."/>
            <person name="Huo Q."/>
            <person name="Li W."/>
            <person name="Guo W."/>
            <person name="Chen H."/>
            <person name="Zhou L."/>
            <person name="Ni X."/>
            <person name="Tian J."/>
            <person name="Zhou Y."/>
            <person name="Sheng Y."/>
            <person name="Liu T."/>
            <person name="Pan Y."/>
            <person name="Xia L."/>
            <person name="Li J."/>
            <person name="Zhao F."/>
            <person name="Cao W."/>
        </authorList>
    </citation>
    <scope>NUCLEOTIDE SEQUENCE</scope>
    <source>
        <strain evidence="1">Hyas-2018</strain>
    </source>
</reference>
<keyword evidence="2" id="KW-1185">Reference proteome</keyword>
<dbReference type="EMBL" id="CM023485">
    <property type="protein sequence ID" value="KAH6931380.1"/>
    <property type="molecule type" value="Genomic_DNA"/>
</dbReference>
<evidence type="ECO:0000313" key="2">
    <source>
        <dbReference type="Proteomes" id="UP000821845"/>
    </source>
</evidence>
<gene>
    <name evidence="1" type="ORF">HPB50_024000</name>
</gene>
<dbReference type="Proteomes" id="UP000821845">
    <property type="component" value="Chromosome 5"/>
</dbReference>
<accession>A0ACB7S9U3</accession>
<comment type="caution">
    <text evidence="1">The sequence shown here is derived from an EMBL/GenBank/DDBJ whole genome shotgun (WGS) entry which is preliminary data.</text>
</comment>
<proteinExistence type="predicted"/>
<organism evidence="1 2">
    <name type="scientific">Hyalomma asiaticum</name>
    <name type="common">Tick</name>
    <dbReference type="NCBI Taxonomy" id="266040"/>
    <lineage>
        <taxon>Eukaryota</taxon>
        <taxon>Metazoa</taxon>
        <taxon>Ecdysozoa</taxon>
        <taxon>Arthropoda</taxon>
        <taxon>Chelicerata</taxon>
        <taxon>Arachnida</taxon>
        <taxon>Acari</taxon>
        <taxon>Parasitiformes</taxon>
        <taxon>Ixodida</taxon>
        <taxon>Ixodoidea</taxon>
        <taxon>Ixodidae</taxon>
        <taxon>Hyalomminae</taxon>
        <taxon>Hyalomma</taxon>
    </lineage>
</organism>
<name>A0ACB7S9U3_HYAAI</name>
<evidence type="ECO:0000313" key="1">
    <source>
        <dbReference type="EMBL" id="KAH6931380.1"/>
    </source>
</evidence>
<protein>
    <submittedName>
        <fullName evidence="1">Uncharacterized protein</fullName>
    </submittedName>
</protein>